<keyword evidence="6" id="KW-0805">Transcription regulation</keyword>
<dbReference type="AlphaFoldDB" id="A0AAN7QN61"/>
<feature type="domain" description="C2H2-type" evidence="10">
    <location>
        <begin position="434"/>
        <end position="462"/>
    </location>
</feature>
<keyword evidence="3" id="KW-0677">Repeat</keyword>
<dbReference type="Proteomes" id="UP001353858">
    <property type="component" value="Unassembled WGS sequence"/>
</dbReference>
<reference evidence="12" key="1">
    <citation type="submission" date="2023-01" db="EMBL/GenBank/DDBJ databases">
        <title>Key to firefly adult light organ development and bioluminescence: homeobox transcription factors regulate luciferase expression and transportation to peroxisome.</title>
        <authorList>
            <person name="Fu X."/>
        </authorList>
    </citation>
    <scope>NUCLEOTIDE SEQUENCE [LARGE SCALE GENOMIC DNA]</scope>
</reference>
<evidence type="ECO:0000313" key="12">
    <source>
        <dbReference type="Proteomes" id="UP001353858"/>
    </source>
</evidence>
<dbReference type="SUPFAM" id="SSF57667">
    <property type="entry name" value="beta-beta-alpha zinc fingers"/>
    <property type="match status" value="7"/>
</dbReference>
<evidence type="ECO:0000256" key="4">
    <source>
        <dbReference type="ARBA" id="ARBA00022771"/>
    </source>
</evidence>
<dbReference type="Pfam" id="PF12171">
    <property type="entry name" value="zf-C2H2_jaz"/>
    <property type="match status" value="1"/>
</dbReference>
<dbReference type="GO" id="GO:0001227">
    <property type="term" value="F:DNA-binding transcription repressor activity, RNA polymerase II-specific"/>
    <property type="evidence" value="ECO:0007669"/>
    <property type="project" value="TreeGrafter"/>
</dbReference>
<keyword evidence="7" id="KW-0804">Transcription</keyword>
<comment type="caution">
    <text evidence="11">The sequence shown here is derived from an EMBL/GenBank/DDBJ whole genome shotgun (WGS) entry which is preliminary data.</text>
</comment>
<dbReference type="Gene3D" id="3.30.160.60">
    <property type="entry name" value="Classic Zinc Finger"/>
    <property type="match status" value="8"/>
</dbReference>
<keyword evidence="4 9" id="KW-0863">Zinc-finger</keyword>
<accession>A0AAN7QN61</accession>
<keyword evidence="12" id="KW-1185">Reference proteome</keyword>
<dbReference type="FunFam" id="3.30.160.60:FF:000100">
    <property type="entry name" value="Zinc finger 45-like"/>
    <property type="match status" value="1"/>
</dbReference>
<dbReference type="EMBL" id="JARPUR010000001">
    <property type="protein sequence ID" value="KAK4885663.1"/>
    <property type="molecule type" value="Genomic_DNA"/>
</dbReference>
<feature type="domain" description="C2H2-type" evidence="10">
    <location>
        <begin position="375"/>
        <end position="398"/>
    </location>
</feature>
<keyword evidence="2" id="KW-0479">Metal-binding</keyword>
<organism evidence="11 12">
    <name type="scientific">Aquatica leii</name>
    <dbReference type="NCBI Taxonomy" id="1421715"/>
    <lineage>
        <taxon>Eukaryota</taxon>
        <taxon>Metazoa</taxon>
        <taxon>Ecdysozoa</taxon>
        <taxon>Arthropoda</taxon>
        <taxon>Hexapoda</taxon>
        <taxon>Insecta</taxon>
        <taxon>Pterygota</taxon>
        <taxon>Neoptera</taxon>
        <taxon>Endopterygota</taxon>
        <taxon>Coleoptera</taxon>
        <taxon>Polyphaga</taxon>
        <taxon>Elateriformia</taxon>
        <taxon>Elateroidea</taxon>
        <taxon>Lampyridae</taxon>
        <taxon>Luciolinae</taxon>
        <taxon>Aquatica</taxon>
    </lineage>
</organism>
<dbReference type="SMART" id="SM00355">
    <property type="entry name" value="ZnF_C2H2"/>
    <property type="match status" value="15"/>
</dbReference>
<dbReference type="PROSITE" id="PS00028">
    <property type="entry name" value="ZINC_FINGER_C2H2_1"/>
    <property type="match status" value="10"/>
</dbReference>
<dbReference type="GO" id="GO:0005654">
    <property type="term" value="C:nucleoplasm"/>
    <property type="evidence" value="ECO:0007669"/>
    <property type="project" value="TreeGrafter"/>
</dbReference>
<evidence type="ECO:0000256" key="3">
    <source>
        <dbReference type="ARBA" id="ARBA00022737"/>
    </source>
</evidence>
<dbReference type="InterPro" id="IPR022755">
    <property type="entry name" value="Znf_C2H2_jaz"/>
</dbReference>
<comment type="subcellular location">
    <subcellularLocation>
        <location evidence="1">Nucleus</location>
    </subcellularLocation>
</comment>
<name>A0AAN7QN61_9COLE</name>
<evidence type="ECO:0000256" key="1">
    <source>
        <dbReference type="ARBA" id="ARBA00004123"/>
    </source>
</evidence>
<proteinExistence type="predicted"/>
<feature type="domain" description="C2H2-type" evidence="10">
    <location>
        <begin position="227"/>
        <end position="254"/>
    </location>
</feature>
<evidence type="ECO:0000256" key="7">
    <source>
        <dbReference type="ARBA" id="ARBA00023163"/>
    </source>
</evidence>
<feature type="domain" description="C2H2-type" evidence="10">
    <location>
        <begin position="491"/>
        <end position="519"/>
    </location>
</feature>
<evidence type="ECO:0000256" key="6">
    <source>
        <dbReference type="ARBA" id="ARBA00023015"/>
    </source>
</evidence>
<dbReference type="GO" id="GO:0000978">
    <property type="term" value="F:RNA polymerase II cis-regulatory region sequence-specific DNA binding"/>
    <property type="evidence" value="ECO:0007669"/>
    <property type="project" value="TreeGrafter"/>
</dbReference>
<sequence length="621" mass="73677">MQQNARSNRNPNSSLSKFKKQIDSILKQLNTFKKDDKQAAFNYVREHFSESSLSFSIRKRTIGSKANHKYITPQTKKKKVQSYLKCKICEVVKTTKVQFLKHIEEHIEIPVTCRKCRKTFNSRYSFDWHLIHLCKNVQKTMSKKYKCLQCPKEFMLQTHLFLHQLSHKRNTCSQCGEVFTERINLIRHLLEIHNTKLKNLPFRCDQCLKSFVKQRSLFYHLQRHYKFVCMDCGTCSNTSHEHNNHVLTHKNQKPWQCIKCGDMFSRRQLYFNHLKQHDRYKCLTCKESFASQTHALKHRKNDHLVQGLEPRLHCPYCPSTFFRSLLLQMHLHKHRDEGTPLHCKFCNKFFQTPRQYLKHCLTTIHDKKSPENDFFVCEYCGKQFMKKHIFEKHLHRFHGEQLGPYTCTYCNYKTKFRPNLSRHLKLHFTKENQFICDHCGKYFSNEAVLRDHINYIHKEVKQFKCAKCDKCFKRKSELTRHLSAHSDLRPYCCEICSNTYKRISHLRRHEENAHGMCKQTNKVKRFVTTENGKVVPVSDNVKKGKQISNHTISTKNISSTTDKLYFQVLNKIPVACNSSETSLIEKKYVTSIPIDKDEVRYTVLPSLNFGTKVFSIIVKPS</sequence>
<keyword evidence="5" id="KW-0862">Zinc</keyword>
<feature type="domain" description="C2H2-type" evidence="10">
    <location>
        <begin position="145"/>
        <end position="167"/>
    </location>
</feature>
<gene>
    <name evidence="11" type="ORF">RN001_001934</name>
</gene>
<evidence type="ECO:0000256" key="2">
    <source>
        <dbReference type="ARBA" id="ARBA00022723"/>
    </source>
</evidence>
<feature type="domain" description="C2H2-type" evidence="10">
    <location>
        <begin position="170"/>
        <end position="198"/>
    </location>
</feature>
<dbReference type="PANTHER" id="PTHR24399:SF70">
    <property type="entry name" value="C2H2-TYPE DOMAIN-CONTAINING PROTEIN"/>
    <property type="match status" value="1"/>
</dbReference>
<dbReference type="Pfam" id="PF00096">
    <property type="entry name" value="zf-C2H2"/>
    <property type="match status" value="2"/>
</dbReference>
<feature type="domain" description="C2H2-type" evidence="10">
    <location>
        <begin position="341"/>
        <end position="370"/>
    </location>
</feature>
<feature type="domain" description="C2H2-type" evidence="10">
    <location>
        <begin position="405"/>
        <end position="432"/>
    </location>
</feature>
<evidence type="ECO:0000256" key="5">
    <source>
        <dbReference type="ARBA" id="ARBA00022833"/>
    </source>
</evidence>
<feature type="domain" description="C2H2-type" evidence="10">
    <location>
        <begin position="202"/>
        <end position="224"/>
    </location>
</feature>
<dbReference type="PANTHER" id="PTHR24399">
    <property type="entry name" value="ZINC FINGER AND BTB DOMAIN-CONTAINING"/>
    <property type="match status" value="1"/>
</dbReference>
<dbReference type="InterPro" id="IPR036236">
    <property type="entry name" value="Znf_C2H2_sf"/>
</dbReference>
<dbReference type="InterPro" id="IPR013087">
    <property type="entry name" value="Znf_C2H2_type"/>
</dbReference>
<dbReference type="GO" id="GO:0008270">
    <property type="term" value="F:zinc ion binding"/>
    <property type="evidence" value="ECO:0007669"/>
    <property type="project" value="UniProtKB-KW"/>
</dbReference>
<dbReference type="PROSITE" id="PS50157">
    <property type="entry name" value="ZINC_FINGER_C2H2_2"/>
    <property type="match status" value="12"/>
</dbReference>
<keyword evidence="8" id="KW-0539">Nucleus</keyword>
<feature type="domain" description="C2H2-type" evidence="10">
    <location>
        <begin position="463"/>
        <end position="490"/>
    </location>
</feature>
<protein>
    <recommendedName>
        <fullName evidence="10">C2H2-type domain-containing protein</fullName>
    </recommendedName>
</protein>
<evidence type="ECO:0000313" key="11">
    <source>
        <dbReference type="EMBL" id="KAK4885663.1"/>
    </source>
</evidence>
<evidence type="ECO:0000259" key="10">
    <source>
        <dbReference type="PROSITE" id="PS50157"/>
    </source>
</evidence>
<feature type="domain" description="C2H2-type" evidence="10">
    <location>
        <begin position="255"/>
        <end position="282"/>
    </location>
</feature>
<evidence type="ECO:0000256" key="9">
    <source>
        <dbReference type="PROSITE-ProRule" id="PRU00042"/>
    </source>
</evidence>
<evidence type="ECO:0000256" key="8">
    <source>
        <dbReference type="ARBA" id="ARBA00023242"/>
    </source>
</evidence>
<feature type="domain" description="C2H2-type" evidence="10">
    <location>
        <begin position="280"/>
        <end position="303"/>
    </location>
</feature>